<reference evidence="1" key="1">
    <citation type="journal article" date="2025" name="Microbiol. Spectr.">
        <title>Antimicrobial resistance and phylogenetic lineages of KPC-2-producing blood-borne Klebsiella pneumoniae subsp. pneumoniae from Kolkata, India during 2015-2024: Emergence of Klebsiella pneumoniae subsp. pneumoniae with blaKPC-2, blaNDM, and blaOXA-48-like triple carbapenemases.</title>
        <authorList>
            <person name="Halder G."/>
            <person name="Chaudhuri B.N."/>
            <person name="Veeraraghavan B."/>
            <person name="Denny P."/>
            <person name="Dutta P."/>
            <person name="Chakraborty M."/>
            <person name="Khan U.R."/>
            <person name="Ganguly S.S."/>
            <person name="Mandal S."/>
            <person name="Upadhyaya Y.P."/>
            <person name="Biswas B."/>
            <person name="Chakraborty A."/>
            <person name="Maiti S."/>
            <person name="Mondal H."/>
            <person name="Pal S."/>
            <person name="Dutta S."/>
        </authorList>
    </citation>
    <scope>NUCLEOTIDE SEQUENCE</scope>
    <source>
        <strain evidence="1">APCR228</strain>
    </source>
</reference>
<comment type="caution">
    <text evidence="1">The sequence shown here is derived from an EMBL/GenBank/DDBJ whole genome shotgun (WGS) entry which is preliminary data.</text>
</comment>
<protein>
    <submittedName>
        <fullName evidence="1">D-amino acid dehydrogenase</fullName>
        <ecNumber evidence="1">1.4.99.-</ecNumber>
    </submittedName>
</protein>
<evidence type="ECO:0000313" key="1">
    <source>
        <dbReference type="EMBL" id="MGC5596840.1"/>
    </source>
</evidence>
<sequence length="421" mass="46284">MYRVMNKRIVIIGGGVVGLATAWELIKRGHQVQLLERNAEPGSATSFANGGQLSYRYVAPLADSGVPLQGMKWMGKADSPLNMRLRMSLQQWRWLLQFLRACNNQTNKMNGDHILRLSLLSRQVMQAWRDEDNLADFHWRRSGKLIIHRREYDFNKAAKGIDPQYQQALNAEACLQLEPALKHISPSLQGGIYSPGDETADCHQFCLALLDKLNASSDFSLLTQCEVRRLHKRGGRISSLETSQGTLTGDEYVVAAGNGSGSLLGHLGVRVPLCALKGYSLTLPYPEKAGIAPDISVTDYGHKIVYARLGQQLRIAAMVDIGYDGDELRESRIQALKNIVARSFPELEGLDEAEVWTGMRPSTPAGPPMLGRAGYPNLWMNLGQGSLGFTLAAGSAVVLGALIDNQMPDISLEGLTWKQTA</sequence>
<dbReference type="Proteomes" id="UP001445303">
    <property type="component" value="Unassembled WGS sequence"/>
</dbReference>
<proteinExistence type="predicted"/>
<gene>
    <name evidence="1" type="ORF">KCQ67_012880</name>
</gene>
<organism evidence="1 2">
    <name type="scientific">Klebsiella pneumoniae subsp. pneumoniae</name>
    <dbReference type="NCBI Taxonomy" id="72407"/>
    <lineage>
        <taxon>Bacteria</taxon>
        <taxon>Pseudomonadati</taxon>
        <taxon>Pseudomonadota</taxon>
        <taxon>Gammaproteobacteria</taxon>
        <taxon>Enterobacterales</taxon>
        <taxon>Enterobacteriaceae</taxon>
        <taxon>Klebsiella/Raoultella group</taxon>
        <taxon>Klebsiella</taxon>
        <taxon>Klebsiella pneumoniae complex</taxon>
    </lineage>
</organism>
<evidence type="ECO:0000313" key="2">
    <source>
        <dbReference type="Proteomes" id="UP001445303"/>
    </source>
</evidence>
<dbReference type="EMBL" id="JAGRQA020000006">
    <property type="protein sequence ID" value="MGC5596840.1"/>
    <property type="molecule type" value="Genomic_DNA"/>
</dbReference>
<name>A0ACC7PYC3_KLEPN</name>
<accession>A0ACC7PYC3</accession>
<keyword evidence="1" id="KW-0560">Oxidoreductase</keyword>
<dbReference type="EC" id="1.4.99.-" evidence="1"/>
<reference evidence="1" key="2">
    <citation type="submission" date="2025-04" db="EMBL/GenBank/DDBJ databases">
        <authorList>
            <person name="Halder G."/>
            <person name="Ray Khan U."/>
            <person name="Dutta S."/>
        </authorList>
    </citation>
    <scope>NUCLEOTIDE SEQUENCE</scope>
    <source>
        <strain evidence="1">APCR228</strain>
    </source>
</reference>